<keyword evidence="3" id="KW-1185">Reference proteome</keyword>
<dbReference type="CDD" id="cd09272">
    <property type="entry name" value="RNase_HI_RT_Ty1"/>
    <property type="match status" value="1"/>
</dbReference>
<dbReference type="EMBL" id="JACGWL010000004">
    <property type="protein sequence ID" value="KAK4404507.1"/>
    <property type="molecule type" value="Genomic_DNA"/>
</dbReference>
<organism evidence="2 3">
    <name type="scientific">Sesamum angolense</name>
    <dbReference type="NCBI Taxonomy" id="2727404"/>
    <lineage>
        <taxon>Eukaryota</taxon>
        <taxon>Viridiplantae</taxon>
        <taxon>Streptophyta</taxon>
        <taxon>Embryophyta</taxon>
        <taxon>Tracheophyta</taxon>
        <taxon>Spermatophyta</taxon>
        <taxon>Magnoliopsida</taxon>
        <taxon>eudicotyledons</taxon>
        <taxon>Gunneridae</taxon>
        <taxon>Pentapetalae</taxon>
        <taxon>asterids</taxon>
        <taxon>lamiids</taxon>
        <taxon>Lamiales</taxon>
        <taxon>Pedaliaceae</taxon>
        <taxon>Sesamum</taxon>
    </lineage>
</organism>
<evidence type="ECO:0000313" key="2">
    <source>
        <dbReference type="EMBL" id="KAK4404507.1"/>
    </source>
</evidence>
<reference evidence="2" key="1">
    <citation type="submission" date="2020-06" db="EMBL/GenBank/DDBJ databases">
        <authorList>
            <person name="Li T."/>
            <person name="Hu X."/>
            <person name="Zhang T."/>
            <person name="Song X."/>
            <person name="Zhang H."/>
            <person name="Dai N."/>
            <person name="Sheng W."/>
            <person name="Hou X."/>
            <person name="Wei L."/>
        </authorList>
    </citation>
    <scope>NUCLEOTIDE SEQUENCE</scope>
    <source>
        <strain evidence="2">K16</strain>
        <tissue evidence="2">Leaf</tissue>
    </source>
</reference>
<evidence type="ECO:0000256" key="1">
    <source>
        <dbReference type="SAM" id="MobiDB-lite"/>
    </source>
</evidence>
<gene>
    <name evidence="2" type="ORF">Sango_0819300</name>
</gene>
<sequence length="104" mass="11597">MVNPIFHERTKRLEIDCHLVRDKFHKGLFAPSHVFSKDQLADIFTKPLASPLFMSLLSKLALVDLDASPVCEQIVGIYDQQLDSQQQQSVTNGGVPKHLSPGIT</sequence>
<dbReference type="AlphaFoldDB" id="A0AAE2C0G6"/>
<protein>
    <submittedName>
        <fullName evidence="2">Uncharacterized protein</fullName>
    </submittedName>
</protein>
<reference evidence="2" key="2">
    <citation type="journal article" date="2024" name="Plant">
        <title>Genomic evolution and insights into agronomic trait innovations of Sesamum species.</title>
        <authorList>
            <person name="Miao H."/>
            <person name="Wang L."/>
            <person name="Qu L."/>
            <person name="Liu H."/>
            <person name="Sun Y."/>
            <person name="Le M."/>
            <person name="Wang Q."/>
            <person name="Wei S."/>
            <person name="Zheng Y."/>
            <person name="Lin W."/>
            <person name="Duan Y."/>
            <person name="Cao H."/>
            <person name="Xiong S."/>
            <person name="Wang X."/>
            <person name="Wei L."/>
            <person name="Li C."/>
            <person name="Ma Q."/>
            <person name="Ju M."/>
            <person name="Zhao R."/>
            <person name="Li G."/>
            <person name="Mu C."/>
            <person name="Tian Q."/>
            <person name="Mei H."/>
            <person name="Zhang T."/>
            <person name="Gao T."/>
            <person name="Zhang H."/>
        </authorList>
    </citation>
    <scope>NUCLEOTIDE SEQUENCE</scope>
    <source>
        <strain evidence="2">K16</strain>
    </source>
</reference>
<feature type="region of interest" description="Disordered" evidence="1">
    <location>
        <begin position="85"/>
        <end position="104"/>
    </location>
</feature>
<evidence type="ECO:0000313" key="3">
    <source>
        <dbReference type="Proteomes" id="UP001289374"/>
    </source>
</evidence>
<dbReference type="Proteomes" id="UP001289374">
    <property type="component" value="Unassembled WGS sequence"/>
</dbReference>
<comment type="caution">
    <text evidence="2">The sequence shown here is derived from an EMBL/GenBank/DDBJ whole genome shotgun (WGS) entry which is preliminary data.</text>
</comment>
<proteinExistence type="predicted"/>
<accession>A0AAE2C0G6</accession>
<name>A0AAE2C0G6_9LAMI</name>